<dbReference type="OrthoDB" id="1574204at2759"/>
<dbReference type="EMBL" id="JACMRX010000001">
    <property type="protein sequence ID" value="KAF7997484.1"/>
    <property type="molecule type" value="Genomic_DNA"/>
</dbReference>
<keyword evidence="2" id="KW-1185">Reference proteome</keyword>
<evidence type="ECO:0000313" key="1">
    <source>
        <dbReference type="EMBL" id="KAF7997484.1"/>
    </source>
</evidence>
<reference evidence="1 2" key="1">
    <citation type="submission" date="2020-08" db="EMBL/GenBank/DDBJ databases">
        <title>Aphidius gifuensis genome sequencing and assembly.</title>
        <authorList>
            <person name="Du Z."/>
        </authorList>
    </citation>
    <scope>NUCLEOTIDE SEQUENCE [LARGE SCALE GENOMIC DNA]</scope>
    <source>
        <strain evidence="1">YNYX2018</strain>
        <tissue evidence="1">Adults</tissue>
    </source>
</reference>
<gene>
    <name evidence="1" type="ORF">HCN44_006055</name>
</gene>
<dbReference type="Proteomes" id="UP000639338">
    <property type="component" value="Unassembled WGS sequence"/>
</dbReference>
<dbReference type="AlphaFoldDB" id="A0A835CUY3"/>
<name>A0A835CUY3_APHGI</name>
<organism evidence="1 2">
    <name type="scientific">Aphidius gifuensis</name>
    <name type="common">Parasitoid wasp</name>
    <dbReference type="NCBI Taxonomy" id="684658"/>
    <lineage>
        <taxon>Eukaryota</taxon>
        <taxon>Metazoa</taxon>
        <taxon>Ecdysozoa</taxon>
        <taxon>Arthropoda</taxon>
        <taxon>Hexapoda</taxon>
        <taxon>Insecta</taxon>
        <taxon>Pterygota</taxon>
        <taxon>Neoptera</taxon>
        <taxon>Endopterygota</taxon>
        <taxon>Hymenoptera</taxon>
        <taxon>Apocrita</taxon>
        <taxon>Ichneumonoidea</taxon>
        <taxon>Braconidae</taxon>
        <taxon>Aphidiinae</taxon>
        <taxon>Aphidius</taxon>
    </lineage>
</organism>
<evidence type="ECO:0000313" key="2">
    <source>
        <dbReference type="Proteomes" id="UP000639338"/>
    </source>
</evidence>
<accession>A0A835CUY3</accession>
<protein>
    <submittedName>
        <fullName evidence="1">Uncharacterized protein</fullName>
    </submittedName>
</protein>
<sequence length="119" mass="13267">MLPFIIPPRGRISPTNKISVVDCQKSLVLLVKDITEIEAVYSERAKKLHERNSTLQPMLIVTEIESKHQEHQPGIHPAEIIGPPTYEKAIQLPGLIRSLNHLDSISTEEIGNSGKSLDQ</sequence>
<proteinExistence type="predicted"/>
<comment type="caution">
    <text evidence="1">The sequence shown here is derived from an EMBL/GenBank/DDBJ whole genome shotgun (WGS) entry which is preliminary data.</text>
</comment>